<feature type="compositionally biased region" description="Basic residues" evidence="6">
    <location>
        <begin position="166"/>
        <end position="179"/>
    </location>
</feature>
<dbReference type="SMART" id="SM00774">
    <property type="entry name" value="WRKY"/>
    <property type="match status" value="1"/>
</dbReference>
<keyword evidence="5" id="KW-0539">Nucleus</keyword>
<protein>
    <recommendedName>
        <fullName evidence="7">WRKY domain-containing protein</fullName>
    </recommendedName>
</protein>
<sequence>MEQEHKLNTETIASIENSTTFLNNPNNCIFDIEKDYSLGFLLETMFGVDYNTAGTTGSIFDLLLMPPHHDQPPLSSLPLPLPQQQEEEEEEEAIINPIIISPIITTISTVPPESSSLSDHLINNVPLTPNLSSISSSSIEFASDDYQQQQAKAVNQLQDGEQDQHKYKKQLKPNKKNQKKEREPRFAFMTKSEVDHLDDGFRWRKYGQKAVKNSPFPRSYYRCTTPSCGVKKRVERSIPDPSIVVTTYEGTHTHPCPLTPRACGIGVQARVTTTYGGTVGDGNSGGRTYYDDSSSLFFPLQERKFWPSSNSSLAKNDDGLLQDMVSSRVGRDLIEE</sequence>
<dbReference type="Pfam" id="PF03106">
    <property type="entry name" value="WRKY"/>
    <property type="match status" value="1"/>
</dbReference>
<dbReference type="SUPFAM" id="SSF118290">
    <property type="entry name" value="WRKY DNA-binding domain"/>
    <property type="match status" value="1"/>
</dbReference>
<keyword evidence="4" id="KW-0804">Transcription</keyword>
<comment type="caution">
    <text evidence="8">The sequence shown here is derived from an EMBL/GenBank/DDBJ whole genome shotgun (WGS) entry which is preliminary data.</text>
</comment>
<evidence type="ECO:0000259" key="7">
    <source>
        <dbReference type="PROSITE" id="PS50811"/>
    </source>
</evidence>
<feature type="region of interest" description="Disordered" evidence="6">
    <location>
        <begin position="145"/>
        <end position="184"/>
    </location>
</feature>
<evidence type="ECO:0000313" key="9">
    <source>
        <dbReference type="Proteomes" id="UP000823775"/>
    </source>
</evidence>
<evidence type="ECO:0000256" key="5">
    <source>
        <dbReference type="ARBA" id="ARBA00023242"/>
    </source>
</evidence>
<accession>A0ABS8RP40</accession>
<feature type="domain" description="WRKY" evidence="7">
    <location>
        <begin position="192"/>
        <end position="257"/>
    </location>
</feature>
<proteinExistence type="predicted"/>
<evidence type="ECO:0000256" key="3">
    <source>
        <dbReference type="ARBA" id="ARBA00023125"/>
    </source>
</evidence>
<evidence type="ECO:0000313" key="8">
    <source>
        <dbReference type="EMBL" id="MCD7448572.1"/>
    </source>
</evidence>
<reference evidence="8 9" key="1">
    <citation type="journal article" date="2021" name="BMC Genomics">
        <title>Datura genome reveals duplications of psychoactive alkaloid biosynthetic genes and high mutation rate following tissue culture.</title>
        <authorList>
            <person name="Rajewski A."/>
            <person name="Carter-House D."/>
            <person name="Stajich J."/>
            <person name="Litt A."/>
        </authorList>
    </citation>
    <scope>NUCLEOTIDE SEQUENCE [LARGE SCALE GENOMIC DNA]</scope>
    <source>
        <strain evidence="8">AR-01</strain>
    </source>
</reference>
<dbReference type="PANTHER" id="PTHR31221">
    <property type="entry name" value="WRKY TRANSCRIPTION FACTOR PROTEIN 1-RELATED"/>
    <property type="match status" value="1"/>
</dbReference>
<dbReference type="InterPro" id="IPR036576">
    <property type="entry name" value="WRKY_dom_sf"/>
</dbReference>
<evidence type="ECO:0000256" key="2">
    <source>
        <dbReference type="ARBA" id="ARBA00023015"/>
    </source>
</evidence>
<dbReference type="InterPro" id="IPR044810">
    <property type="entry name" value="WRKY_plant"/>
</dbReference>
<evidence type="ECO:0000256" key="1">
    <source>
        <dbReference type="ARBA" id="ARBA00004123"/>
    </source>
</evidence>
<dbReference type="Proteomes" id="UP000823775">
    <property type="component" value="Unassembled WGS sequence"/>
</dbReference>
<keyword evidence="9" id="KW-1185">Reference proteome</keyword>
<evidence type="ECO:0000256" key="6">
    <source>
        <dbReference type="SAM" id="MobiDB-lite"/>
    </source>
</evidence>
<dbReference type="InterPro" id="IPR003657">
    <property type="entry name" value="WRKY_dom"/>
</dbReference>
<dbReference type="PANTHER" id="PTHR31221:SF378">
    <property type="entry name" value="WRKY TRANSCRIPTION FACTOR 23-RELATED"/>
    <property type="match status" value="1"/>
</dbReference>
<name>A0ABS8RP40_DATST</name>
<keyword evidence="3" id="KW-0238">DNA-binding</keyword>
<dbReference type="PROSITE" id="PS50811">
    <property type="entry name" value="WRKY"/>
    <property type="match status" value="1"/>
</dbReference>
<gene>
    <name evidence="8" type="ORF">HAX54_044176</name>
</gene>
<dbReference type="Gene3D" id="2.20.25.80">
    <property type="entry name" value="WRKY domain"/>
    <property type="match status" value="1"/>
</dbReference>
<organism evidence="8 9">
    <name type="scientific">Datura stramonium</name>
    <name type="common">Jimsonweed</name>
    <name type="synonym">Common thornapple</name>
    <dbReference type="NCBI Taxonomy" id="4076"/>
    <lineage>
        <taxon>Eukaryota</taxon>
        <taxon>Viridiplantae</taxon>
        <taxon>Streptophyta</taxon>
        <taxon>Embryophyta</taxon>
        <taxon>Tracheophyta</taxon>
        <taxon>Spermatophyta</taxon>
        <taxon>Magnoliopsida</taxon>
        <taxon>eudicotyledons</taxon>
        <taxon>Gunneridae</taxon>
        <taxon>Pentapetalae</taxon>
        <taxon>asterids</taxon>
        <taxon>lamiids</taxon>
        <taxon>Solanales</taxon>
        <taxon>Solanaceae</taxon>
        <taxon>Solanoideae</taxon>
        <taxon>Datureae</taxon>
        <taxon>Datura</taxon>
    </lineage>
</organism>
<evidence type="ECO:0000256" key="4">
    <source>
        <dbReference type="ARBA" id="ARBA00023163"/>
    </source>
</evidence>
<feature type="compositionally biased region" description="Low complexity" evidence="6">
    <location>
        <begin position="147"/>
        <end position="158"/>
    </location>
</feature>
<keyword evidence="2" id="KW-0805">Transcription regulation</keyword>
<dbReference type="EMBL" id="JACEIK010000067">
    <property type="protein sequence ID" value="MCD7448572.1"/>
    <property type="molecule type" value="Genomic_DNA"/>
</dbReference>
<comment type="subcellular location">
    <subcellularLocation>
        <location evidence="1">Nucleus</location>
    </subcellularLocation>
</comment>